<dbReference type="EMBL" id="KZ825239">
    <property type="protein sequence ID" value="PYI13547.1"/>
    <property type="molecule type" value="Genomic_DNA"/>
</dbReference>
<evidence type="ECO:0000313" key="2">
    <source>
        <dbReference type="EMBL" id="PYI13547.1"/>
    </source>
</evidence>
<dbReference type="AlphaFoldDB" id="A0A2V5HNL6"/>
<organism evidence="2 3">
    <name type="scientific">Aspergillus violaceofuscus (strain CBS 115571)</name>
    <dbReference type="NCBI Taxonomy" id="1450538"/>
    <lineage>
        <taxon>Eukaryota</taxon>
        <taxon>Fungi</taxon>
        <taxon>Dikarya</taxon>
        <taxon>Ascomycota</taxon>
        <taxon>Pezizomycotina</taxon>
        <taxon>Eurotiomycetes</taxon>
        <taxon>Eurotiomycetidae</taxon>
        <taxon>Eurotiales</taxon>
        <taxon>Aspergillaceae</taxon>
        <taxon>Aspergillus</taxon>
    </lineage>
</organism>
<protein>
    <submittedName>
        <fullName evidence="2">Uncharacterized protein</fullName>
    </submittedName>
</protein>
<keyword evidence="3" id="KW-1185">Reference proteome</keyword>
<reference evidence="2 3" key="1">
    <citation type="submission" date="2018-02" db="EMBL/GenBank/DDBJ databases">
        <title>The genomes of Aspergillus section Nigri reveals drivers in fungal speciation.</title>
        <authorList>
            <consortium name="DOE Joint Genome Institute"/>
            <person name="Vesth T.C."/>
            <person name="Nybo J."/>
            <person name="Theobald S."/>
            <person name="Brandl J."/>
            <person name="Frisvad J.C."/>
            <person name="Nielsen K.F."/>
            <person name="Lyhne E.K."/>
            <person name="Kogle M.E."/>
            <person name="Kuo A."/>
            <person name="Riley R."/>
            <person name="Clum A."/>
            <person name="Nolan M."/>
            <person name="Lipzen A."/>
            <person name="Salamov A."/>
            <person name="Henrissat B."/>
            <person name="Wiebenga A."/>
            <person name="De vries R.P."/>
            <person name="Grigoriev I.V."/>
            <person name="Mortensen U.H."/>
            <person name="Andersen M.R."/>
            <person name="Baker S.E."/>
        </authorList>
    </citation>
    <scope>NUCLEOTIDE SEQUENCE [LARGE SCALE GENOMIC DNA]</scope>
    <source>
        <strain evidence="2 3">CBS 115571</strain>
    </source>
</reference>
<feature type="compositionally biased region" description="Basic and acidic residues" evidence="1">
    <location>
        <begin position="195"/>
        <end position="205"/>
    </location>
</feature>
<evidence type="ECO:0000313" key="3">
    <source>
        <dbReference type="Proteomes" id="UP000249829"/>
    </source>
</evidence>
<feature type="region of interest" description="Disordered" evidence="1">
    <location>
        <begin position="185"/>
        <end position="208"/>
    </location>
</feature>
<proteinExistence type="predicted"/>
<dbReference type="Proteomes" id="UP000249829">
    <property type="component" value="Unassembled WGS sequence"/>
</dbReference>
<dbReference type="OMA" id="GMAPVWL"/>
<evidence type="ECO:0000256" key="1">
    <source>
        <dbReference type="SAM" id="MobiDB-lite"/>
    </source>
</evidence>
<gene>
    <name evidence="2" type="ORF">BO99DRAFT_50632</name>
</gene>
<name>A0A2V5HNL6_ASPV1</name>
<sequence length="492" mass="56584">MTRKSITSSTSSDVPYHVMKAELDEGGLKPGNNDRDFTVFLDLKSEHSRKFLDSLREHVQFRGFEWGELLSSEVLRRTCAEIFVENVGKTYWGTEENRRKYLMKEAIKDPNSLCVYPDRREEIIRTIMILLERKAKSALRFRTDKDPSKDNTATTALETSTNMASKLTWSTKRVTTPVPHVAVQVERKPKRKSKNFSDEEYRETDSVVDDTDDVQEYTPHMARPVRRSSTTGIRPFKSIMTSQECDIESDSDVMMVDWKTKWSDPAKTKQERSHSVKTEPIPVAPVNNFEIEKPDYSPIKMEPQASRKKRKSKSKKQSLIRPESQEVMMNPDDPVPDDTFTTTTATPGVEANPDDPVYFLVTATSQPGMGSVWVPYRDFRSAEEFMRYLRQECRLDDWSPSRQLSHDVSGHTPTTTKPVVVAASVKLDWTDFEIRVRQNHDQDWAMVQQELQKAMEGRTQLLESGSLTSAFKIRVLLHVVEEDMLLAYPRAP</sequence>
<feature type="compositionally biased region" description="Basic and acidic residues" evidence="1">
    <location>
        <begin position="263"/>
        <end position="277"/>
    </location>
</feature>
<dbReference type="STRING" id="1450538.A0A2V5HNL6"/>
<feature type="compositionally biased region" description="Basic residues" evidence="1">
    <location>
        <begin position="306"/>
        <end position="318"/>
    </location>
</feature>
<accession>A0A2V5HNL6</accession>
<feature type="region of interest" description="Disordered" evidence="1">
    <location>
        <begin position="263"/>
        <end position="336"/>
    </location>
</feature>